<dbReference type="InterPro" id="IPR011010">
    <property type="entry name" value="DNA_brk_join_enz"/>
</dbReference>
<proteinExistence type="predicted"/>
<accession>A0ABU0CTJ4</accession>
<keyword evidence="8" id="KW-1185">Reference proteome</keyword>
<keyword evidence="3" id="KW-0233">DNA recombination</keyword>
<dbReference type="PANTHER" id="PTHR30349:SF91">
    <property type="entry name" value="INTA PROTEIN"/>
    <property type="match status" value="1"/>
</dbReference>
<reference evidence="7 8" key="1">
    <citation type="submission" date="2023-07" db="EMBL/GenBank/DDBJ databases">
        <title>Genomic Encyclopedia of Type Strains, Phase IV (KMG-IV): sequencing the most valuable type-strain genomes for metagenomic binning, comparative biology and taxonomic classification.</title>
        <authorList>
            <person name="Goeker M."/>
        </authorList>
    </citation>
    <scope>NUCLEOTIDE SEQUENCE [LARGE SCALE GENOMIC DNA]</scope>
    <source>
        <strain evidence="7 8">DSM 17740</strain>
    </source>
</reference>
<feature type="domain" description="Core-binding (CB)" evidence="6">
    <location>
        <begin position="28"/>
        <end position="120"/>
    </location>
</feature>
<keyword evidence="2 4" id="KW-0238">DNA-binding</keyword>
<dbReference type="PROSITE" id="PS51898">
    <property type="entry name" value="TYR_RECOMBINASE"/>
    <property type="match status" value="1"/>
</dbReference>
<dbReference type="SUPFAM" id="SSF56349">
    <property type="entry name" value="DNA breaking-rejoining enzymes"/>
    <property type="match status" value="1"/>
</dbReference>
<dbReference type="InterPro" id="IPR050090">
    <property type="entry name" value="Tyrosine_recombinase_XerCD"/>
</dbReference>
<sequence>MTKREAEKELAKFQAEVEAGEYIAPEKMTFADFVEEWKEKYAKKHLGPKTYETYVLHLRNRIIPAMGHLRLDQIKPIHLISFLENLEEEGLRQDGKQGKLSQGTIEYYHKILRNVFKRAEEWKLIKESPAASVKNPKTAYKEAQVYDQKQVEALFEALEKEPLTWKVMITLAVTCGLRRGELLGLEWEHIDLEAGTIHIKQNLTYVSGQGFVIKEPKTKNSIRKVTVPQHVIKMLRKLKLQKMEERMKADDLWEGGEHFFVFSSWNGKPINPSSVKTWWQRFTDRHNLPYIRFHDLRHTSATLLINQGVHMKTISARLGHANILTTMNIYGHALEEADRAAAEKFDTLFQTKKNRLN</sequence>
<comment type="caution">
    <text evidence="7">The sequence shown here is derived from an EMBL/GenBank/DDBJ whole genome shotgun (WGS) entry which is preliminary data.</text>
</comment>
<evidence type="ECO:0000256" key="2">
    <source>
        <dbReference type="ARBA" id="ARBA00023125"/>
    </source>
</evidence>
<evidence type="ECO:0000256" key="1">
    <source>
        <dbReference type="ARBA" id="ARBA00022908"/>
    </source>
</evidence>
<dbReference type="PANTHER" id="PTHR30349">
    <property type="entry name" value="PHAGE INTEGRASE-RELATED"/>
    <property type="match status" value="1"/>
</dbReference>
<dbReference type="Pfam" id="PF00589">
    <property type="entry name" value="Phage_integrase"/>
    <property type="match status" value="1"/>
</dbReference>
<dbReference type="InterPro" id="IPR010998">
    <property type="entry name" value="Integrase_recombinase_N"/>
</dbReference>
<evidence type="ECO:0000256" key="4">
    <source>
        <dbReference type="PROSITE-ProRule" id="PRU01248"/>
    </source>
</evidence>
<protein>
    <submittedName>
        <fullName evidence="7">Integrase</fullName>
    </submittedName>
</protein>
<dbReference type="PROSITE" id="PS51900">
    <property type="entry name" value="CB"/>
    <property type="match status" value="1"/>
</dbReference>
<feature type="domain" description="Tyr recombinase" evidence="5">
    <location>
        <begin position="141"/>
        <end position="343"/>
    </location>
</feature>
<dbReference type="Gene3D" id="1.10.443.10">
    <property type="entry name" value="Intergrase catalytic core"/>
    <property type="match status" value="1"/>
</dbReference>
<dbReference type="InterPro" id="IPR044068">
    <property type="entry name" value="CB"/>
</dbReference>
<dbReference type="InterPro" id="IPR004107">
    <property type="entry name" value="Integrase_SAM-like_N"/>
</dbReference>
<dbReference type="Proteomes" id="UP001232445">
    <property type="component" value="Unassembled WGS sequence"/>
</dbReference>
<dbReference type="CDD" id="cd01189">
    <property type="entry name" value="INT_ICEBs1_C_like"/>
    <property type="match status" value="1"/>
</dbReference>
<name>A0ABU0CTJ4_9BACI</name>
<dbReference type="Gene3D" id="1.10.150.130">
    <property type="match status" value="1"/>
</dbReference>
<organism evidence="7 8">
    <name type="scientific">Caldalkalibacillus uzonensis</name>
    <dbReference type="NCBI Taxonomy" id="353224"/>
    <lineage>
        <taxon>Bacteria</taxon>
        <taxon>Bacillati</taxon>
        <taxon>Bacillota</taxon>
        <taxon>Bacilli</taxon>
        <taxon>Bacillales</taxon>
        <taxon>Bacillaceae</taxon>
        <taxon>Caldalkalibacillus</taxon>
    </lineage>
</organism>
<gene>
    <name evidence="7" type="ORF">J2S00_002488</name>
</gene>
<dbReference type="EMBL" id="JAUSUQ010000009">
    <property type="protein sequence ID" value="MDQ0339695.1"/>
    <property type="molecule type" value="Genomic_DNA"/>
</dbReference>
<dbReference type="InterPro" id="IPR013762">
    <property type="entry name" value="Integrase-like_cat_sf"/>
</dbReference>
<evidence type="ECO:0000313" key="8">
    <source>
        <dbReference type="Proteomes" id="UP001232445"/>
    </source>
</evidence>
<evidence type="ECO:0000256" key="3">
    <source>
        <dbReference type="ARBA" id="ARBA00023172"/>
    </source>
</evidence>
<dbReference type="Pfam" id="PF14659">
    <property type="entry name" value="Phage_int_SAM_3"/>
    <property type="match status" value="1"/>
</dbReference>
<dbReference type="InterPro" id="IPR002104">
    <property type="entry name" value="Integrase_catalytic"/>
</dbReference>
<evidence type="ECO:0000259" key="5">
    <source>
        <dbReference type="PROSITE" id="PS51898"/>
    </source>
</evidence>
<evidence type="ECO:0000259" key="6">
    <source>
        <dbReference type="PROSITE" id="PS51900"/>
    </source>
</evidence>
<evidence type="ECO:0000313" key="7">
    <source>
        <dbReference type="EMBL" id="MDQ0339695.1"/>
    </source>
</evidence>
<keyword evidence="1" id="KW-0229">DNA integration</keyword>